<dbReference type="InterPro" id="IPR016032">
    <property type="entry name" value="Sig_transdc_resp-reg_C-effctor"/>
</dbReference>
<dbReference type="RefSeq" id="WP_221598956.1">
    <property type="nucleotide sequence ID" value="NZ_JAIGNQ010000006.1"/>
</dbReference>
<dbReference type="InterPro" id="IPR036388">
    <property type="entry name" value="WH-like_DNA-bd_sf"/>
</dbReference>
<proteinExistence type="predicted"/>
<evidence type="ECO:0000313" key="2">
    <source>
        <dbReference type="EMBL" id="MBX7489855.1"/>
    </source>
</evidence>
<dbReference type="EMBL" id="JAIGNQ010000006">
    <property type="protein sequence ID" value="MBX7489855.1"/>
    <property type="molecule type" value="Genomic_DNA"/>
</dbReference>
<name>A0ABS7JKE2_9SPHN</name>
<sequence>MRAAETHAEAIRLIENAAVSRATWQSALEAIAVVTGCRTAQLIGFDPASGVSFNIMTGMDPEALPEFIRSGGADPRINSRVRTGFVRSEMDVFDDASFTPRLDAMRSPEFADWIERNSIGYSRLVNLFREDDCLIGAGVLRDSSQGDMPAEQRKRFDALARTLSKAVKTRVALEGEQERLVAGTFEAIGKAAFVCAADRRILAMSPLAEDMLRRGNWLVASNGILVAAHHASATDLALAHTDAFDSNADRRAHGATVLRDRNGSPLFVRFQPFPAIEALRIRRAVLVLPSLLNRRVEDLAAVARQVFGFTATEALIAAHIANGAGPRAIARLTGSAESTVRSHLKRIYFKAHVRTQVELATIMTGLA</sequence>
<dbReference type="InterPro" id="IPR000792">
    <property type="entry name" value="Tscrpt_reg_LuxR_C"/>
</dbReference>
<gene>
    <name evidence="2" type="ORF">K3177_15215</name>
</gene>
<feature type="domain" description="HTH luxR-type" evidence="1">
    <location>
        <begin position="306"/>
        <end position="363"/>
    </location>
</feature>
<keyword evidence="3" id="KW-1185">Reference proteome</keyword>
<organism evidence="2 3">
    <name type="scientific">Qipengyuania pacifica</name>
    <dbReference type="NCBI Taxonomy" id="2860199"/>
    <lineage>
        <taxon>Bacteria</taxon>
        <taxon>Pseudomonadati</taxon>
        <taxon>Pseudomonadota</taxon>
        <taxon>Alphaproteobacteria</taxon>
        <taxon>Sphingomonadales</taxon>
        <taxon>Erythrobacteraceae</taxon>
        <taxon>Qipengyuania</taxon>
    </lineage>
</organism>
<evidence type="ECO:0000259" key="1">
    <source>
        <dbReference type="SMART" id="SM00421"/>
    </source>
</evidence>
<reference evidence="2 3" key="1">
    <citation type="submission" date="2021-08" db="EMBL/GenBank/DDBJ databases">
        <title>Comparative Genomics Analysis of the Genus Qipengyuania Reveals Extensive Genetic Diversity and Metabolic Versatility, Including the Description of Fifteen Novel Species.</title>
        <authorList>
            <person name="Liu Y."/>
        </authorList>
    </citation>
    <scope>NUCLEOTIDE SEQUENCE [LARGE SCALE GENOMIC DNA]</scope>
    <source>
        <strain evidence="2 3">GH25</strain>
    </source>
</reference>
<evidence type="ECO:0000313" key="3">
    <source>
        <dbReference type="Proteomes" id="UP000776651"/>
    </source>
</evidence>
<accession>A0ABS7JKE2</accession>
<dbReference type="SMART" id="SM00421">
    <property type="entry name" value="HTH_LUXR"/>
    <property type="match status" value="1"/>
</dbReference>
<dbReference type="Gene3D" id="1.10.10.10">
    <property type="entry name" value="Winged helix-like DNA-binding domain superfamily/Winged helix DNA-binding domain"/>
    <property type="match status" value="1"/>
</dbReference>
<dbReference type="SUPFAM" id="SSF46894">
    <property type="entry name" value="C-terminal effector domain of the bipartite response regulators"/>
    <property type="match status" value="1"/>
</dbReference>
<protein>
    <recommendedName>
        <fullName evidence="1">HTH luxR-type domain-containing protein</fullName>
    </recommendedName>
</protein>
<comment type="caution">
    <text evidence="2">The sequence shown here is derived from an EMBL/GenBank/DDBJ whole genome shotgun (WGS) entry which is preliminary data.</text>
</comment>
<dbReference type="Proteomes" id="UP000776651">
    <property type="component" value="Unassembled WGS sequence"/>
</dbReference>